<reference evidence="2" key="1">
    <citation type="journal article" date="2021" name="PeerJ">
        <title>Extensive microbial diversity within the chicken gut microbiome revealed by metagenomics and culture.</title>
        <authorList>
            <person name="Gilroy R."/>
            <person name="Ravi A."/>
            <person name="Getino M."/>
            <person name="Pursley I."/>
            <person name="Horton D.L."/>
            <person name="Alikhan N.F."/>
            <person name="Baker D."/>
            <person name="Gharbi K."/>
            <person name="Hall N."/>
            <person name="Watson M."/>
            <person name="Adriaenssens E.M."/>
            <person name="Foster-Nyarko E."/>
            <person name="Jarju S."/>
            <person name="Secka A."/>
            <person name="Antonio M."/>
            <person name="Oren A."/>
            <person name="Chaudhuri R.R."/>
            <person name="La Ragione R."/>
            <person name="Hildebrand F."/>
            <person name="Pallen M.J."/>
        </authorList>
    </citation>
    <scope>NUCLEOTIDE SEQUENCE</scope>
    <source>
        <strain evidence="2">ChiHjej13B12-24818</strain>
    </source>
</reference>
<feature type="transmembrane region" description="Helical" evidence="1">
    <location>
        <begin position="42"/>
        <end position="64"/>
    </location>
</feature>
<dbReference type="Proteomes" id="UP000823823">
    <property type="component" value="Unassembled WGS sequence"/>
</dbReference>
<proteinExistence type="predicted"/>
<protein>
    <recommendedName>
        <fullName evidence="4">5-bromo-4-chloroindolyl phosphate hydrolysis protein</fullName>
    </recommendedName>
</protein>
<dbReference type="EMBL" id="DWZH01000048">
    <property type="protein sequence ID" value="HJB10201.1"/>
    <property type="molecule type" value="Genomic_DNA"/>
</dbReference>
<name>A0A9D2LD82_9MICO</name>
<organism evidence="2 3">
    <name type="scientific">Candidatus Brachybacterium merdavium</name>
    <dbReference type="NCBI Taxonomy" id="2838513"/>
    <lineage>
        <taxon>Bacteria</taxon>
        <taxon>Bacillati</taxon>
        <taxon>Actinomycetota</taxon>
        <taxon>Actinomycetes</taxon>
        <taxon>Micrococcales</taxon>
        <taxon>Dermabacteraceae</taxon>
        <taxon>Brachybacterium</taxon>
    </lineage>
</organism>
<evidence type="ECO:0000313" key="2">
    <source>
        <dbReference type="EMBL" id="HJB10201.1"/>
    </source>
</evidence>
<comment type="caution">
    <text evidence="2">The sequence shown here is derived from an EMBL/GenBank/DDBJ whole genome shotgun (WGS) entry which is preliminary data.</text>
</comment>
<evidence type="ECO:0008006" key="4">
    <source>
        <dbReference type="Google" id="ProtNLM"/>
    </source>
</evidence>
<keyword evidence="1" id="KW-0812">Transmembrane</keyword>
<reference evidence="2" key="2">
    <citation type="submission" date="2021-04" db="EMBL/GenBank/DDBJ databases">
        <authorList>
            <person name="Gilroy R."/>
        </authorList>
    </citation>
    <scope>NUCLEOTIDE SEQUENCE</scope>
    <source>
        <strain evidence="2">ChiHjej13B12-24818</strain>
    </source>
</reference>
<evidence type="ECO:0000313" key="3">
    <source>
        <dbReference type="Proteomes" id="UP000823823"/>
    </source>
</evidence>
<gene>
    <name evidence="2" type="ORF">H9786_06675</name>
</gene>
<sequence>MAPPRQRGRWLTVGVPSVLGGMFGISSFIVLGVSSLVGGAGLVAPLLAGLGIGVVVGGGSAVLLRNRRPQPVRLSAAGAEMPVGTRTMLEKIVKSTTRQRRQLARVRRKRPDPAVKPVLNRADALLQRIDALMGSTTLQSRRPSDADVMVLEGMAARYIPDLVSALEDTVVFLAPSTGAARDKAFANLESIDQQLQALGEDIERIENDVVAGVTRSLDVHSEFLKNRLATQHRSPLIDG</sequence>
<accession>A0A9D2LD82</accession>
<keyword evidence="1" id="KW-1133">Transmembrane helix</keyword>
<keyword evidence="1" id="KW-0472">Membrane</keyword>
<feature type="transmembrane region" description="Helical" evidence="1">
    <location>
        <begin position="12"/>
        <end position="36"/>
    </location>
</feature>
<evidence type="ECO:0000256" key="1">
    <source>
        <dbReference type="SAM" id="Phobius"/>
    </source>
</evidence>
<dbReference type="AlphaFoldDB" id="A0A9D2LD82"/>